<evidence type="ECO:0000313" key="4">
    <source>
        <dbReference type="EMBL" id="KAE9118301.1"/>
    </source>
</evidence>
<dbReference type="EMBL" id="QXGC01002088">
    <property type="protein sequence ID" value="KAE9190996.1"/>
    <property type="molecule type" value="Genomic_DNA"/>
</dbReference>
<organism evidence="6 10">
    <name type="scientific">Phytophthora fragariae</name>
    <dbReference type="NCBI Taxonomy" id="53985"/>
    <lineage>
        <taxon>Eukaryota</taxon>
        <taxon>Sar</taxon>
        <taxon>Stramenopiles</taxon>
        <taxon>Oomycota</taxon>
        <taxon>Peronosporomycetes</taxon>
        <taxon>Peronosporales</taxon>
        <taxon>Peronosporaceae</taxon>
        <taxon>Phytophthora</taxon>
    </lineage>
</organism>
<dbReference type="PANTHER" id="PTHR47150">
    <property type="entry name" value="OS12G0169200 PROTEIN"/>
    <property type="match status" value="1"/>
</dbReference>
<evidence type="ECO:0000313" key="10">
    <source>
        <dbReference type="Proteomes" id="UP000440367"/>
    </source>
</evidence>
<dbReference type="EMBL" id="QXFX01001486">
    <property type="protein sequence ID" value="KAE9089481.1"/>
    <property type="molecule type" value="Genomic_DNA"/>
</dbReference>
<dbReference type="InterPro" id="IPR006912">
    <property type="entry name" value="Harbinger_derived_prot"/>
</dbReference>
<evidence type="ECO:0000313" key="6">
    <source>
        <dbReference type="EMBL" id="KAE9210959.1"/>
    </source>
</evidence>
<evidence type="ECO:0000313" key="7">
    <source>
        <dbReference type="EMBL" id="KAE9292001.1"/>
    </source>
</evidence>
<evidence type="ECO:0000313" key="13">
    <source>
        <dbReference type="Proteomes" id="UP000476176"/>
    </source>
</evidence>
<proteinExistence type="predicted"/>
<sequence>MRPPTDYAQGIRTTLHSRRDISQLAGARQVDREATGAKYQPFARMQEACCKDVERCSGVLQARWCIPDTPCRLWSATAMETVMKACVILHSMIVEDKSAFATTNPHSYLFDAACQPGGIPVQSVRDHRLSLECRV</sequence>
<evidence type="ECO:0000313" key="3">
    <source>
        <dbReference type="EMBL" id="KAE9089481.1"/>
    </source>
</evidence>
<dbReference type="Proteomes" id="UP000440367">
    <property type="component" value="Unassembled WGS sequence"/>
</dbReference>
<evidence type="ECO:0000313" key="14">
    <source>
        <dbReference type="Proteomes" id="UP000488956"/>
    </source>
</evidence>
<evidence type="ECO:0000313" key="5">
    <source>
        <dbReference type="EMBL" id="KAE9190996.1"/>
    </source>
</evidence>
<evidence type="ECO:0000313" key="2">
    <source>
        <dbReference type="EMBL" id="KAE9088774.1"/>
    </source>
</evidence>
<dbReference type="EMBL" id="QXGE01001487">
    <property type="protein sequence ID" value="KAE9292001.1"/>
    <property type="molecule type" value="Genomic_DNA"/>
</dbReference>
<reference evidence="8 9" key="1">
    <citation type="submission" date="2018-08" db="EMBL/GenBank/DDBJ databases">
        <title>Genomic investigation of the strawberry pathogen Phytophthora fragariae indicates pathogenicity is determined by transcriptional variation in three key races.</title>
        <authorList>
            <person name="Adams T.M."/>
            <person name="Armitage A.D."/>
            <person name="Sobczyk M.K."/>
            <person name="Bates H.J."/>
            <person name="Dunwell J.M."/>
            <person name="Nellist C.F."/>
            <person name="Harrison R.J."/>
        </authorList>
    </citation>
    <scope>NUCLEOTIDE SEQUENCE [LARGE SCALE GENOMIC DNA]</scope>
    <source>
        <strain evidence="7 9">A4</strain>
        <strain evidence="6 10">BC-1</strain>
        <strain evidence="5 13">BC-23</strain>
        <strain evidence="4 11">NOV-5</strain>
        <strain evidence="2 12">NOV-71</strain>
        <strain evidence="1 8">NOV-9</strain>
        <strain evidence="3 14">ONT-3</strain>
    </source>
</reference>
<dbReference type="Proteomes" id="UP000476176">
    <property type="component" value="Unassembled WGS sequence"/>
</dbReference>
<accession>A0A6A3XZD4</accession>
<dbReference type="EMBL" id="QXGF01001562">
    <property type="protein sequence ID" value="KAE8929183.1"/>
    <property type="molecule type" value="Genomic_DNA"/>
</dbReference>
<dbReference type="EMBL" id="QXGA01001466">
    <property type="protein sequence ID" value="KAE9118301.1"/>
    <property type="molecule type" value="Genomic_DNA"/>
</dbReference>
<gene>
    <name evidence="7" type="ORF">PF001_g18909</name>
    <name evidence="6" type="ORF">PF002_g18670</name>
    <name evidence="5" type="ORF">PF004_g21735</name>
    <name evidence="4" type="ORF">PF006_g18623</name>
    <name evidence="2" type="ORF">PF007_g19847</name>
    <name evidence="1" type="ORF">PF009_g20696</name>
    <name evidence="3" type="ORF">PF010_g18978</name>
</gene>
<dbReference type="Proteomes" id="UP000429523">
    <property type="component" value="Unassembled WGS sequence"/>
</dbReference>
<dbReference type="Proteomes" id="UP000488956">
    <property type="component" value="Unassembled WGS sequence"/>
</dbReference>
<dbReference type="Proteomes" id="UP000440732">
    <property type="component" value="Unassembled WGS sequence"/>
</dbReference>
<protein>
    <recommendedName>
        <fullName evidence="15">DDE Tnp4 domain-containing protein</fullName>
    </recommendedName>
</protein>
<dbReference type="AlphaFoldDB" id="A0A6A3XZD4"/>
<evidence type="ECO:0008006" key="15">
    <source>
        <dbReference type="Google" id="ProtNLM"/>
    </source>
</evidence>
<dbReference type="Proteomes" id="UP000437068">
    <property type="component" value="Unassembled WGS sequence"/>
</dbReference>
<dbReference type="Pfam" id="PF04827">
    <property type="entry name" value="Plant_tran"/>
    <property type="match status" value="1"/>
</dbReference>
<evidence type="ECO:0000313" key="12">
    <source>
        <dbReference type="Proteomes" id="UP000441208"/>
    </source>
</evidence>
<evidence type="ECO:0000313" key="9">
    <source>
        <dbReference type="Proteomes" id="UP000437068"/>
    </source>
</evidence>
<evidence type="ECO:0000313" key="8">
    <source>
        <dbReference type="Proteomes" id="UP000429523"/>
    </source>
</evidence>
<dbReference type="EMBL" id="QXGD01001241">
    <property type="protein sequence ID" value="KAE9210959.1"/>
    <property type="molecule type" value="Genomic_DNA"/>
</dbReference>
<comment type="caution">
    <text evidence="6">The sequence shown here is derived from an EMBL/GenBank/DDBJ whole genome shotgun (WGS) entry which is preliminary data.</text>
</comment>
<dbReference type="PANTHER" id="PTHR47150:SF5">
    <property type="entry name" value="OS07G0546750 PROTEIN"/>
    <property type="match status" value="1"/>
</dbReference>
<name>A0A6A3XZD4_9STRA</name>
<evidence type="ECO:0000313" key="11">
    <source>
        <dbReference type="Proteomes" id="UP000440732"/>
    </source>
</evidence>
<dbReference type="Proteomes" id="UP000441208">
    <property type="component" value="Unassembled WGS sequence"/>
</dbReference>
<evidence type="ECO:0000313" key="1">
    <source>
        <dbReference type="EMBL" id="KAE8929183.1"/>
    </source>
</evidence>
<dbReference type="EMBL" id="QXFZ01001539">
    <property type="protein sequence ID" value="KAE9088774.1"/>
    <property type="molecule type" value="Genomic_DNA"/>
</dbReference>